<name>A0A699KJ54_TANCI</name>
<protein>
    <recommendedName>
        <fullName evidence="2">Zinc knuckle CX2CX4HX4C</fullName>
    </recommendedName>
</protein>
<gene>
    <name evidence="1" type="ORF">Tci_669047</name>
</gene>
<proteinExistence type="predicted"/>
<feature type="non-terminal residue" evidence="1">
    <location>
        <position position="1"/>
    </location>
</feature>
<dbReference type="AlphaFoldDB" id="A0A699KJ54"/>
<comment type="caution">
    <text evidence="1">The sequence shown here is derived from an EMBL/GenBank/DDBJ whole genome shotgun (WGS) entry which is preliminary data.</text>
</comment>
<dbReference type="EMBL" id="BKCJ010524667">
    <property type="protein sequence ID" value="GFA97075.1"/>
    <property type="molecule type" value="Genomic_DNA"/>
</dbReference>
<organism evidence="1">
    <name type="scientific">Tanacetum cinerariifolium</name>
    <name type="common">Dalmatian daisy</name>
    <name type="synonym">Chrysanthemum cinerariifolium</name>
    <dbReference type="NCBI Taxonomy" id="118510"/>
    <lineage>
        <taxon>Eukaryota</taxon>
        <taxon>Viridiplantae</taxon>
        <taxon>Streptophyta</taxon>
        <taxon>Embryophyta</taxon>
        <taxon>Tracheophyta</taxon>
        <taxon>Spermatophyta</taxon>
        <taxon>Magnoliopsida</taxon>
        <taxon>eudicotyledons</taxon>
        <taxon>Gunneridae</taxon>
        <taxon>Pentapetalae</taxon>
        <taxon>asterids</taxon>
        <taxon>campanulids</taxon>
        <taxon>Asterales</taxon>
        <taxon>Asteraceae</taxon>
        <taxon>Asteroideae</taxon>
        <taxon>Anthemideae</taxon>
        <taxon>Anthemidinae</taxon>
        <taxon>Tanacetum</taxon>
    </lineage>
</organism>
<sequence>SNSRKVSSGSSDGITAIANKLDSLRRDMKTLKENEHDIQVGCETCGGAHLDKECPLREDVKSIEELKYGEFGRSFPNNSGNNARYRVGTERADMEDWMKKLQESTHMNIRNQNAPLKNLGTQVEQLIKDYQAKTANEVPNSSIGQYKAIFMDNEAPRYETSSNGTNKLHIVSFISNDNV</sequence>
<evidence type="ECO:0000313" key="1">
    <source>
        <dbReference type="EMBL" id="GFA97075.1"/>
    </source>
</evidence>
<accession>A0A699KJ54</accession>
<evidence type="ECO:0008006" key="2">
    <source>
        <dbReference type="Google" id="ProtNLM"/>
    </source>
</evidence>
<reference evidence="1" key="1">
    <citation type="journal article" date="2019" name="Sci. Rep.">
        <title>Draft genome of Tanacetum cinerariifolium, the natural source of mosquito coil.</title>
        <authorList>
            <person name="Yamashiro T."/>
            <person name="Shiraishi A."/>
            <person name="Satake H."/>
            <person name="Nakayama K."/>
        </authorList>
    </citation>
    <scope>NUCLEOTIDE SEQUENCE</scope>
</reference>